<evidence type="ECO:0000256" key="2">
    <source>
        <dbReference type="ARBA" id="ARBA00022692"/>
    </source>
</evidence>
<evidence type="ECO:0000256" key="4">
    <source>
        <dbReference type="ARBA" id="ARBA00023136"/>
    </source>
</evidence>
<dbReference type="EMBL" id="JADEYC010000015">
    <property type="protein sequence ID" value="MBE9374698.1"/>
    <property type="molecule type" value="Genomic_DNA"/>
</dbReference>
<dbReference type="Gene3D" id="1.10.287.950">
    <property type="entry name" value="Methyl-accepting chemotaxis protein"/>
    <property type="match status" value="1"/>
</dbReference>
<accession>A0A929BAT3</accession>
<protein>
    <submittedName>
        <fullName evidence="6">YhgE/Pip domain-containing protein</fullName>
    </submittedName>
</protein>
<dbReference type="PANTHER" id="PTHR43077">
    <property type="entry name" value="TRANSPORT PERMEASE YVFS-RELATED"/>
    <property type="match status" value="1"/>
</dbReference>
<dbReference type="AlphaFoldDB" id="A0A929BAT3"/>
<keyword evidence="4 5" id="KW-0472">Membrane</keyword>
<evidence type="ECO:0000256" key="3">
    <source>
        <dbReference type="ARBA" id="ARBA00022989"/>
    </source>
</evidence>
<dbReference type="NCBIfam" id="TIGR03057">
    <property type="entry name" value="xxxLxxG_by_4"/>
    <property type="match status" value="2"/>
</dbReference>
<dbReference type="SUPFAM" id="SSF58104">
    <property type="entry name" value="Methyl-accepting chemotaxis protein (MCP) signaling domain"/>
    <property type="match status" value="1"/>
</dbReference>
<comment type="subcellular location">
    <subcellularLocation>
        <location evidence="1">Membrane</location>
        <topology evidence="1">Multi-pass membrane protein</topology>
    </subcellularLocation>
</comment>
<dbReference type="RefSeq" id="WP_193928147.1">
    <property type="nucleotide sequence ID" value="NZ_JADEYC010000015.1"/>
</dbReference>
<evidence type="ECO:0000313" key="6">
    <source>
        <dbReference type="EMBL" id="MBE9374698.1"/>
    </source>
</evidence>
<proteinExistence type="predicted"/>
<feature type="transmembrane region" description="Helical" evidence="5">
    <location>
        <begin position="599"/>
        <end position="627"/>
    </location>
</feature>
<sequence length="650" mass="64645">MRSISPGRSRFRSAVLPVIGLLLVPLAIAGVLVWALGDPDEQRGGVKAAIVNNDEPVEVQGQLTPLGRQLSGKLAGDEIDSNYEWEFANQQTAAEGLQDGTYAAVVTIPENFSAAATSFSGDPAQAQQATIDVTTGERSKLADEAVSREVTSTATGLLGNELTTTYLDNLYVGFNTLGDQLGEASNGATSLADGAEQLAGGTEQLAAGGDELAGGSRALADGIGQLGGGADQLAEGANGLAAGLAQMREQTAALPEQAGTLADVSAQENEGVTQIRGELQTMADDLGEMTKTCPPGTLPVCTKVAIQAAKAEALAEGAGQVQLASDGISGGLDALAGRTPESGGGLGALSGGVDQLAGGADQLAGGADQLAGGLQQTGDGANGLADGADQLSGGIRELSNGASQLGDGTGELSSGLDRAVEELPTYSEGERDQLAQTVADPISAEEGTGHGFGSSGPPLYAVLALWAGALATFLVLRPVPGHALESTRSSLRLVWDGFRLPAAVAAVQGLLVSAVVGAAQGLAAGPWAASAGLLVLIALAFTAVNQALGAVGGFGRFLSMLVGLLVLATGFTTAVPGVLQQITGVLPVGPALDGLRAVFAATAPGGGGIAALVVWALAGLAVSYLAVERTRTVKATGMAVGHGLQQVARA</sequence>
<feature type="transmembrane region" description="Helical" evidence="5">
    <location>
        <begin position="557"/>
        <end position="579"/>
    </location>
</feature>
<feature type="transmembrane region" description="Helical" evidence="5">
    <location>
        <begin position="527"/>
        <end position="545"/>
    </location>
</feature>
<organism evidence="6 7">
    <name type="scientific">Saccharopolyspora montiporae</name>
    <dbReference type="NCBI Taxonomy" id="2781240"/>
    <lineage>
        <taxon>Bacteria</taxon>
        <taxon>Bacillati</taxon>
        <taxon>Actinomycetota</taxon>
        <taxon>Actinomycetes</taxon>
        <taxon>Pseudonocardiales</taxon>
        <taxon>Pseudonocardiaceae</taxon>
        <taxon>Saccharopolyspora</taxon>
    </lineage>
</organism>
<evidence type="ECO:0000256" key="5">
    <source>
        <dbReference type="SAM" id="Phobius"/>
    </source>
</evidence>
<dbReference type="InterPro" id="IPR023908">
    <property type="entry name" value="xxxLxxG_rpt"/>
</dbReference>
<keyword evidence="7" id="KW-1185">Reference proteome</keyword>
<dbReference type="InterPro" id="IPR051328">
    <property type="entry name" value="T7SS_ABC-Transporter"/>
</dbReference>
<gene>
    <name evidence="6" type="ORF">IQ251_09585</name>
</gene>
<dbReference type="GO" id="GO:0016020">
    <property type="term" value="C:membrane"/>
    <property type="evidence" value="ECO:0007669"/>
    <property type="project" value="UniProtKB-SubCell"/>
</dbReference>
<dbReference type="NCBIfam" id="TIGR03061">
    <property type="entry name" value="pip_yhgE_Nterm"/>
    <property type="match status" value="1"/>
</dbReference>
<evidence type="ECO:0000256" key="1">
    <source>
        <dbReference type="ARBA" id="ARBA00004141"/>
    </source>
</evidence>
<comment type="caution">
    <text evidence="6">The sequence shown here is derived from an EMBL/GenBank/DDBJ whole genome shotgun (WGS) entry which is preliminary data.</text>
</comment>
<dbReference type="PANTHER" id="PTHR43077:SF5">
    <property type="entry name" value="PHAGE INFECTION PROTEIN"/>
    <property type="match status" value="1"/>
</dbReference>
<keyword evidence="2 5" id="KW-0812">Transmembrane</keyword>
<feature type="transmembrane region" description="Helical" evidence="5">
    <location>
        <begin position="500"/>
        <end position="521"/>
    </location>
</feature>
<evidence type="ECO:0000313" key="7">
    <source>
        <dbReference type="Proteomes" id="UP000598360"/>
    </source>
</evidence>
<keyword evidence="3 5" id="KW-1133">Transmembrane helix</keyword>
<feature type="transmembrane region" description="Helical" evidence="5">
    <location>
        <begin position="459"/>
        <end position="479"/>
    </location>
</feature>
<dbReference type="InterPro" id="IPR017500">
    <property type="entry name" value="Phage_infect_YhgE_N"/>
</dbReference>
<name>A0A929BAT3_9PSEU</name>
<dbReference type="Proteomes" id="UP000598360">
    <property type="component" value="Unassembled WGS sequence"/>
</dbReference>
<dbReference type="Gene3D" id="3.40.1710.10">
    <property type="entry name" value="abc type-2 transporter like domain"/>
    <property type="match status" value="1"/>
</dbReference>
<reference evidence="6" key="1">
    <citation type="submission" date="2020-10" db="EMBL/GenBank/DDBJ databases">
        <title>Diversity and distribution of actinomycetes associated with coral in the coast of Hainan.</title>
        <authorList>
            <person name="Li F."/>
        </authorList>
    </citation>
    <scope>NUCLEOTIDE SEQUENCE</scope>
    <source>
        <strain evidence="6">HNM0983</strain>
    </source>
</reference>